<dbReference type="AlphaFoldDB" id="F9FWX8"/>
<protein>
    <recommendedName>
        <fullName evidence="3">Velvet domain-containing protein</fullName>
    </recommendedName>
</protein>
<evidence type="ECO:0000313" key="2">
    <source>
        <dbReference type="EMBL" id="EGU78590.1"/>
    </source>
</evidence>
<feature type="region of interest" description="Disordered" evidence="1">
    <location>
        <begin position="93"/>
        <end position="133"/>
    </location>
</feature>
<comment type="caution">
    <text evidence="2">The sequence shown here is derived from an EMBL/GenBank/DDBJ whole genome shotgun (WGS) entry which is preliminary data.</text>
</comment>
<dbReference type="EMBL" id="AFQF01002779">
    <property type="protein sequence ID" value="EGU78590.1"/>
    <property type="molecule type" value="Genomic_DNA"/>
</dbReference>
<proteinExistence type="predicted"/>
<evidence type="ECO:0000256" key="1">
    <source>
        <dbReference type="SAM" id="MobiDB-lite"/>
    </source>
</evidence>
<reference evidence="2" key="1">
    <citation type="journal article" date="2012" name="Mol. Plant Microbe Interact.">
        <title>A highly conserved effector in Fusarium oxysporum is required for full virulence on Arabidopsis.</title>
        <authorList>
            <person name="Thatcher L.F."/>
            <person name="Gardiner D.M."/>
            <person name="Kazan K."/>
            <person name="Manners J."/>
        </authorList>
    </citation>
    <scope>NUCLEOTIDE SEQUENCE [LARGE SCALE GENOMIC DNA]</scope>
    <source>
        <strain evidence="2">Fo5176</strain>
    </source>
</reference>
<name>F9FWX8_FUSOF</name>
<evidence type="ECO:0008006" key="3">
    <source>
        <dbReference type="Google" id="ProtNLM"/>
    </source>
</evidence>
<gene>
    <name evidence="2" type="ORF">FOXB_10910</name>
</gene>
<dbReference type="PaxDb" id="5507-FOXG_02378P0"/>
<accession>F9FWX8</accession>
<sequence length="157" mass="17026">MAFLLTREGNIVEGGLSGTTSVNGVDVTTAGASRTTIHFPYTDLAILVEGAYKIRVDVYKVAYDNTDGYDFQEHAKSSRVTVVNEAVPAVPLSAASSELSRPPESISINHNTNLGKHQDAKYSKHNDKHNNENCKTADRHLAEAIRQNQNSIGGVED</sequence>
<organism evidence="2">
    <name type="scientific">Fusarium oxysporum (strain Fo5176)</name>
    <name type="common">Fusarium vascular wilt</name>
    <dbReference type="NCBI Taxonomy" id="660025"/>
    <lineage>
        <taxon>Eukaryota</taxon>
        <taxon>Fungi</taxon>
        <taxon>Dikarya</taxon>
        <taxon>Ascomycota</taxon>
        <taxon>Pezizomycotina</taxon>
        <taxon>Sordariomycetes</taxon>
        <taxon>Hypocreomycetidae</taxon>
        <taxon>Hypocreales</taxon>
        <taxon>Nectriaceae</taxon>
        <taxon>Fusarium</taxon>
        <taxon>Fusarium oxysporum species complex</taxon>
    </lineage>
</organism>
<feature type="compositionally biased region" description="Polar residues" evidence="1">
    <location>
        <begin position="106"/>
        <end position="115"/>
    </location>
</feature>
<dbReference type="OrthoDB" id="5399926at2759"/>
<feature type="compositionally biased region" description="Basic and acidic residues" evidence="1">
    <location>
        <begin position="116"/>
        <end position="133"/>
    </location>
</feature>